<evidence type="ECO:0000313" key="3">
    <source>
        <dbReference type="Proteomes" id="UP000654075"/>
    </source>
</evidence>
<protein>
    <submittedName>
        <fullName evidence="2">Uncharacterized protein</fullName>
    </submittedName>
</protein>
<gene>
    <name evidence="2" type="ORF">PGLA1383_LOCUS55012</name>
</gene>
<feature type="region of interest" description="Disordered" evidence="1">
    <location>
        <begin position="134"/>
        <end position="208"/>
    </location>
</feature>
<dbReference type="Proteomes" id="UP000654075">
    <property type="component" value="Unassembled WGS sequence"/>
</dbReference>
<keyword evidence="3" id="KW-1185">Reference proteome</keyword>
<proteinExistence type="predicted"/>
<reference evidence="2" key="1">
    <citation type="submission" date="2021-02" db="EMBL/GenBank/DDBJ databases">
        <authorList>
            <person name="Dougan E. K."/>
            <person name="Rhodes N."/>
            <person name="Thang M."/>
            <person name="Chan C."/>
        </authorList>
    </citation>
    <scope>NUCLEOTIDE SEQUENCE</scope>
</reference>
<accession>A0A813HRP2</accession>
<feature type="compositionally biased region" description="Basic and acidic residues" evidence="1">
    <location>
        <begin position="157"/>
        <end position="170"/>
    </location>
</feature>
<sequence>MAHQSTQPPISSTQPLIIRTGEVVYFKVKTKPGLEVAGRGIVVESGQRCTVAAPPEVMSESSMTVYVGYTKIVFLRLETTCLRLEKPTSWGKVVSLSPWPKVQDAITAFNGLDGHALRGESGDELRSVDPKAVAVSVSTGSTAPFPPDPERWPMTPKQKEKEAEEKDSKRARTRSTPWLDSSSRHKHGWGPIREHGDDVPTARGLSSP</sequence>
<organism evidence="2 3">
    <name type="scientific">Polarella glacialis</name>
    <name type="common">Dinoflagellate</name>
    <dbReference type="NCBI Taxonomy" id="89957"/>
    <lineage>
        <taxon>Eukaryota</taxon>
        <taxon>Sar</taxon>
        <taxon>Alveolata</taxon>
        <taxon>Dinophyceae</taxon>
        <taxon>Suessiales</taxon>
        <taxon>Suessiaceae</taxon>
        <taxon>Polarella</taxon>
    </lineage>
</organism>
<dbReference type="AlphaFoldDB" id="A0A813HRP2"/>
<dbReference type="EMBL" id="CAJNNV010032470">
    <property type="protein sequence ID" value="CAE8640072.1"/>
    <property type="molecule type" value="Genomic_DNA"/>
</dbReference>
<evidence type="ECO:0000256" key="1">
    <source>
        <dbReference type="SAM" id="MobiDB-lite"/>
    </source>
</evidence>
<feature type="non-terminal residue" evidence="2">
    <location>
        <position position="208"/>
    </location>
</feature>
<comment type="caution">
    <text evidence="2">The sequence shown here is derived from an EMBL/GenBank/DDBJ whole genome shotgun (WGS) entry which is preliminary data.</text>
</comment>
<name>A0A813HRP2_POLGL</name>
<evidence type="ECO:0000313" key="2">
    <source>
        <dbReference type="EMBL" id="CAE8640072.1"/>
    </source>
</evidence>